<evidence type="ECO:0000313" key="3">
    <source>
        <dbReference type="EMBL" id="CAY71935.1"/>
    </source>
</evidence>
<proteinExistence type="predicted"/>
<protein>
    <recommendedName>
        <fullName evidence="5">Alpha/beta hydrolase fold-3 domain-containing protein</fullName>
    </recommendedName>
</protein>
<dbReference type="OrthoDB" id="408631at2759"/>
<dbReference type="RefSeq" id="XP_002494114.1">
    <property type="nucleotide sequence ID" value="XM_002494069.1"/>
</dbReference>
<dbReference type="EMBL" id="FN392322">
    <property type="protein sequence ID" value="CAY71935.1"/>
    <property type="molecule type" value="Genomic_DNA"/>
</dbReference>
<dbReference type="Proteomes" id="UP000000314">
    <property type="component" value="Chromosome 4"/>
</dbReference>
<dbReference type="InParanoid" id="C4R8L0"/>
<dbReference type="STRING" id="644223.C4R8L0"/>
<dbReference type="PANTHER" id="PTHR48081:SF2">
    <property type="entry name" value="ALPHA_BETA-HYDROLASE"/>
    <property type="match status" value="1"/>
</dbReference>
<evidence type="ECO:0008006" key="5">
    <source>
        <dbReference type="Google" id="ProtNLM"/>
    </source>
</evidence>
<accession>C4R8L0</accession>
<keyword evidence="4" id="KW-1185">Reference proteome</keyword>
<organism evidence="3 4">
    <name type="scientific">Komagataella phaffii (strain GS115 / ATCC 20864)</name>
    <name type="common">Yeast</name>
    <name type="synonym">Pichia pastoris</name>
    <dbReference type="NCBI Taxonomy" id="644223"/>
    <lineage>
        <taxon>Eukaryota</taxon>
        <taxon>Fungi</taxon>
        <taxon>Dikarya</taxon>
        <taxon>Ascomycota</taxon>
        <taxon>Saccharomycotina</taxon>
        <taxon>Pichiomycetes</taxon>
        <taxon>Pichiales</taxon>
        <taxon>Pichiaceae</taxon>
        <taxon>Komagataella</taxon>
    </lineage>
</organism>
<feature type="transmembrane region" description="Helical" evidence="2">
    <location>
        <begin position="12"/>
        <end position="33"/>
    </location>
</feature>
<dbReference type="AlphaFoldDB" id="C4R8L0"/>
<keyword evidence="2" id="KW-1133">Transmembrane helix</keyword>
<dbReference type="SUPFAM" id="SSF53474">
    <property type="entry name" value="alpha/beta-Hydrolases"/>
    <property type="match status" value="1"/>
</dbReference>
<dbReference type="eggNOG" id="ENOG502RDZA">
    <property type="taxonomic scope" value="Eukaryota"/>
</dbReference>
<keyword evidence="2" id="KW-0472">Membrane</keyword>
<name>C4R8L0_KOMPG</name>
<evidence type="ECO:0000313" key="4">
    <source>
        <dbReference type="Proteomes" id="UP000000314"/>
    </source>
</evidence>
<dbReference type="Gene3D" id="3.40.50.1820">
    <property type="entry name" value="alpha/beta hydrolase"/>
    <property type="match status" value="1"/>
</dbReference>
<dbReference type="GeneID" id="8201383"/>
<evidence type="ECO:0000256" key="2">
    <source>
        <dbReference type="SAM" id="Phobius"/>
    </source>
</evidence>
<keyword evidence="1" id="KW-0378">Hydrolase</keyword>
<reference evidence="3 4" key="1">
    <citation type="journal article" date="2009" name="Nat. Biotechnol.">
        <title>Genome sequence of the recombinant protein production host Pichia pastoris.</title>
        <authorList>
            <person name="De Schutter K."/>
            <person name="Lin Y.C."/>
            <person name="Tiels P."/>
            <person name="Van Hecke A."/>
            <person name="Glinka S."/>
            <person name="Weber-Lehmann J."/>
            <person name="Rouze P."/>
            <person name="Van de Peer Y."/>
            <person name="Callewaert N."/>
        </authorList>
    </citation>
    <scope>NUCLEOTIDE SEQUENCE [LARGE SCALE GENOMIC DNA]</scope>
    <source>
        <strain evidence="4">GS115 / ATCC 20864</strain>
    </source>
</reference>
<dbReference type="GO" id="GO:0016787">
    <property type="term" value="F:hydrolase activity"/>
    <property type="evidence" value="ECO:0007669"/>
    <property type="project" value="UniProtKB-KW"/>
</dbReference>
<dbReference type="InterPro" id="IPR050300">
    <property type="entry name" value="GDXG_lipolytic_enzyme"/>
</dbReference>
<dbReference type="HOGENOM" id="CLU_047269_1_0_1"/>
<dbReference type="InterPro" id="IPR029058">
    <property type="entry name" value="AB_hydrolase_fold"/>
</dbReference>
<dbReference type="KEGG" id="ppa:PAS_chr4_0676"/>
<gene>
    <name evidence="3" type="ordered locus">PAS_chr4_0676</name>
</gene>
<evidence type="ECO:0000256" key="1">
    <source>
        <dbReference type="ARBA" id="ARBA00022801"/>
    </source>
</evidence>
<dbReference type="OMA" id="YLEFLMA"/>
<sequence length="488" mass="55112">MEELSNLDILVYLVITVYCIITESGPLAFLSLLRSSAFYDFLVLPLDVLLNRIVKPFEFQPPFSQRCTCMEYTVSKALKHSLESIHTPNDPSTVFFSPRVHRLFYLYRAYRQGFQGLGDIIYSDSYGNVDGLSNDSDSESLQPVPGLWIKSKSRSNSNHDLILYYIPNGAFIVGGPNFYVEFLSTFLVLLEQQGFQNPAVFLPELPKVPDAMFPRGLFHVLKGWQYITESNPSARTVLCGDSTGATIALSLLLFIGTPDFSIFSNIDDAQDANCPVPPHPVSPLGLVADKHDDDKLPSAFKITKKSIEKVESANLKLPDTALIISPILNYFITEQDSNSEGNHNSDYITPQLITQWRKLFIPDQLTHSPKDGYHSPGLCTDESWWAKSFPPAGMILSYGSEEYFRPELDQFSKLIKGIGRTKVDCHEAHIHSWPLLLFYTEKTPEDREESVFMFSGIISRMLLWHTESYLALNSREPVNVLTIDDDHT</sequence>
<keyword evidence="2" id="KW-0812">Transmembrane</keyword>
<dbReference type="PANTHER" id="PTHR48081">
    <property type="entry name" value="AB HYDROLASE SUPERFAMILY PROTEIN C4A8.06C"/>
    <property type="match status" value="1"/>
</dbReference>